<evidence type="ECO:0000313" key="3">
    <source>
        <dbReference type="EMBL" id="WMW79852.1"/>
    </source>
</evidence>
<protein>
    <submittedName>
        <fullName evidence="3">Uncharacterized protein</fullName>
    </submittedName>
</protein>
<keyword evidence="2" id="KW-1133">Transmembrane helix</keyword>
<evidence type="ECO:0000313" key="4">
    <source>
        <dbReference type="Proteomes" id="UP001181355"/>
    </source>
</evidence>
<keyword evidence="2" id="KW-0472">Membrane</keyword>
<name>A0ABY9RF47_9BURK</name>
<reference evidence="3" key="1">
    <citation type="submission" date="2023-09" db="EMBL/GenBank/DDBJ databases">
        <title>Undibacterium sp. 20NA77.5 isolated from freshwater.</title>
        <authorList>
            <person name="Le V."/>
            <person name="Ko S.-R."/>
            <person name="Ahn C.-Y."/>
            <person name="Oh H.-M."/>
        </authorList>
    </citation>
    <scope>NUCLEOTIDE SEQUENCE</scope>
    <source>
        <strain evidence="3">20NA77.5</strain>
    </source>
</reference>
<dbReference type="InterPro" id="IPR046703">
    <property type="entry name" value="DUF6776"/>
</dbReference>
<keyword evidence="1" id="KW-0175">Coiled coil</keyword>
<feature type="transmembrane region" description="Helical" evidence="2">
    <location>
        <begin position="12"/>
        <end position="31"/>
    </location>
</feature>
<dbReference type="Pfam" id="PF20567">
    <property type="entry name" value="DUF6776"/>
    <property type="match status" value="1"/>
</dbReference>
<accession>A0ABY9RF47</accession>
<keyword evidence="2" id="KW-0812">Transmembrane</keyword>
<sequence>MTINQHVPWPIKFAFIAAVIGVGGAIAMWTYEMGRNFAFGPKFSPELVSRLQEQVSTLTEEREKLLASATTIESQQAMEKSVQKQLTDQINGLTAENNKLKEDLAFFESLMPSANRPQGITLQNAKIEMAAPGQLRFRALVMQGGKAVREFSGEMHISLTLVHAGKPVIMEFPDAKSGDASKLKLSFKHYQRVEGQITLPEGASIKSVQMTVLEKGELRAKQAVNL</sequence>
<evidence type="ECO:0000256" key="1">
    <source>
        <dbReference type="SAM" id="Coils"/>
    </source>
</evidence>
<organism evidence="3 4">
    <name type="scientific">Undibacterium cyanobacteriorum</name>
    <dbReference type="NCBI Taxonomy" id="3073561"/>
    <lineage>
        <taxon>Bacteria</taxon>
        <taxon>Pseudomonadati</taxon>
        <taxon>Pseudomonadota</taxon>
        <taxon>Betaproteobacteria</taxon>
        <taxon>Burkholderiales</taxon>
        <taxon>Oxalobacteraceae</taxon>
        <taxon>Undibacterium</taxon>
    </lineage>
</organism>
<dbReference type="EMBL" id="CP133720">
    <property type="protein sequence ID" value="WMW79852.1"/>
    <property type="molecule type" value="Genomic_DNA"/>
</dbReference>
<proteinExistence type="predicted"/>
<dbReference type="Proteomes" id="UP001181355">
    <property type="component" value="Chromosome"/>
</dbReference>
<keyword evidence="4" id="KW-1185">Reference proteome</keyword>
<evidence type="ECO:0000256" key="2">
    <source>
        <dbReference type="SAM" id="Phobius"/>
    </source>
</evidence>
<gene>
    <name evidence="3" type="ORF">RF679_14530</name>
</gene>
<feature type="coiled-coil region" evidence="1">
    <location>
        <begin position="48"/>
        <end position="110"/>
    </location>
</feature>
<dbReference type="RefSeq" id="WP_309481346.1">
    <property type="nucleotide sequence ID" value="NZ_CP133720.1"/>
</dbReference>